<comment type="caution">
    <text evidence="2">The sequence shown here is derived from an EMBL/GenBank/DDBJ whole genome shotgun (WGS) entry which is preliminary data.</text>
</comment>
<organism evidence="2 3">
    <name type="scientific">Marinilactibacillus psychrotolerans</name>
    <dbReference type="NCBI Taxonomy" id="191770"/>
    <lineage>
        <taxon>Bacteria</taxon>
        <taxon>Bacillati</taxon>
        <taxon>Bacillota</taxon>
        <taxon>Bacilli</taxon>
        <taxon>Lactobacillales</taxon>
        <taxon>Carnobacteriaceae</taxon>
        <taxon>Marinilactibacillus</taxon>
    </lineage>
</organism>
<evidence type="ECO:0008006" key="4">
    <source>
        <dbReference type="Google" id="ProtNLM"/>
    </source>
</evidence>
<feature type="transmembrane region" description="Helical" evidence="1">
    <location>
        <begin position="74"/>
        <end position="95"/>
    </location>
</feature>
<dbReference type="EMBL" id="BKBI01000004">
    <property type="protein sequence ID" value="GEQ35221.1"/>
    <property type="molecule type" value="Genomic_DNA"/>
</dbReference>
<keyword evidence="1" id="KW-0472">Membrane</keyword>
<dbReference type="AlphaFoldDB" id="A0AAV3WU32"/>
<dbReference type="PANTHER" id="PTHR40076:SF1">
    <property type="entry name" value="MEMBRANE PROTEIN"/>
    <property type="match status" value="1"/>
</dbReference>
<sequence length="233" mass="26145">MLPVGEIRRKARQILEGKWREVALLNIIPVLIAILFAGAATNTLDFFGLGFSDDNMVNEVANYGMDNFIDFKRLIIDIVTILFATGVSFTLLDLVRNSHYKIDPLSDALRIFKQGQIVSVIAIHIISGFFIILWSFLFIVPGIIAALAYSQAYYIYKDSEATGENLSALDCISRSKELMDGNKGKLFVLELSFIGWHFIGGLTFGLGYLFITPYIQTAKAVFYNDLLDETQDF</sequence>
<dbReference type="GeneID" id="96911038"/>
<keyword evidence="1" id="KW-0812">Transmembrane</keyword>
<gene>
    <name evidence="2" type="ORF">M132T_07290</name>
</gene>
<dbReference type="RefSeq" id="WP_091763055.1">
    <property type="nucleotide sequence ID" value="NZ_BJVX01000005.1"/>
</dbReference>
<proteinExistence type="predicted"/>
<dbReference type="Pfam" id="PF06161">
    <property type="entry name" value="DUF975"/>
    <property type="match status" value="1"/>
</dbReference>
<keyword evidence="1" id="KW-1133">Transmembrane helix</keyword>
<feature type="transmembrane region" description="Helical" evidence="1">
    <location>
        <begin position="21"/>
        <end position="40"/>
    </location>
</feature>
<feature type="transmembrane region" description="Helical" evidence="1">
    <location>
        <begin position="116"/>
        <end position="149"/>
    </location>
</feature>
<evidence type="ECO:0000256" key="1">
    <source>
        <dbReference type="SAM" id="Phobius"/>
    </source>
</evidence>
<reference evidence="2" key="1">
    <citation type="submission" date="2019-08" db="EMBL/GenBank/DDBJ databases">
        <title>Marinilactibacillus psychrotolerans M13-2T whole genome sequencing project.</title>
        <authorList>
            <person name="Ishikawa M."/>
            <person name="Suzuki T."/>
            <person name="Matsutani M."/>
        </authorList>
    </citation>
    <scope>NUCLEOTIDE SEQUENCE</scope>
    <source>
        <strain evidence="2">M13-2T</strain>
    </source>
</reference>
<evidence type="ECO:0000313" key="2">
    <source>
        <dbReference type="EMBL" id="GEQ35221.1"/>
    </source>
</evidence>
<dbReference type="PANTHER" id="PTHR40076">
    <property type="entry name" value="MEMBRANE PROTEIN-RELATED"/>
    <property type="match status" value="1"/>
</dbReference>
<protein>
    <recommendedName>
        <fullName evidence="4">DUF975 family protein</fullName>
    </recommendedName>
</protein>
<name>A0AAV3WU32_9LACT</name>
<accession>A0AAV3WU32</accession>
<evidence type="ECO:0000313" key="3">
    <source>
        <dbReference type="Proteomes" id="UP000887127"/>
    </source>
</evidence>
<dbReference type="InterPro" id="IPR010380">
    <property type="entry name" value="DUF975"/>
</dbReference>
<dbReference type="Proteomes" id="UP000887127">
    <property type="component" value="Unassembled WGS sequence"/>
</dbReference>
<feature type="transmembrane region" description="Helical" evidence="1">
    <location>
        <begin position="186"/>
        <end position="211"/>
    </location>
</feature>